<keyword evidence="3" id="KW-0347">Helicase</keyword>
<dbReference type="GO" id="GO:0003724">
    <property type="term" value="F:RNA helicase activity"/>
    <property type="evidence" value="ECO:0007669"/>
    <property type="project" value="TreeGrafter"/>
</dbReference>
<dbReference type="SMART" id="SM00487">
    <property type="entry name" value="DEXDc"/>
    <property type="match status" value="1"/>
</dbReference>
<keyword evidence="5" id="KW-0472">Membrane</keyword>
<dbReference type="Proteomes" id="UP000054636">
    <property type="component" value="Unassembled WGS sequence"/>
</dbReference>
<dbReference type="InterPro" id="IPR014001">
    <property type="entry name" value="Helicase_ATP-bd"/>
</dbReference>
<evidence type="ECO:0000256" key="2">
    <source>
        <dbReference type="ARBA" id="ARBA00022801"/>
    </source>
</evidence>
<keyword evidence="5" id="KW-1133">Transmembrane helix</keyword>
<proteinExistence type="predicted"/>
<dbReference type="PANTHER" id="PTHR47959:SF13">
    <property type="entry name" value="ATP-DEPENDENT RNA HELICASE RHLE"/>
    <property type="match status" value="1"/>
</dbReference>
<dbReference type="InterPro" id="IPR011545">
    <property type="entry name" value="DEAD/DEAH_box_helicase_dom"/>
</dbReference>
<sequence>MLLAREDKEEVLALVLAPVRELAIQIETVAKMLMRGIANMKTALLVGGFPVPTQRYRLQGGVQLIVATPGRFLDIFTNYSGGDAILPAIRLCVIDEVDVMLDIGFRPQISQIVALLAEDRHREVQLLFFSATVSDEVETLVRQILKTQREHSYTRIDVRRDENASIGMPRYSLGSGVKHVVRWAENKAKKNEVFEFLKGKGEESTVRVSHDSVVIVLTLVCLMVYIMLVVS</sequence>
<evidence type="ECO:0000256" key="1">
    <source>
        <dbReference type="ARBA" id="ARBA00022741"/>
    </source>
</evidence>
<evidence type="ECO:0000256" key="5">
    <source>
        <dbReference type="SAM" id="Phobius"/>
    </source>
</evidence>
<dbReference type="EMBL" id="LNFP01000304">
    <property type="protein sequence ID" value="KUF94344.1"/>
    <property type="molecule type" value="Genomic_DNA"/>
</dbReference>
<keyword evidence="1" id="KW-0547">Nucleotide-binding</keyword>
<protein>
    <recommendedName>
        <fullName evidence="6">Helicase ATP-binding domain-containing protein</fullName>
    </recommendedName>
</protein>
<dbReference type="GO" id="GO:0005524">
    <property type="term" value="F:ATP binding"/>
    <property type="evidence" value="ECO:0007669"/>
    <property type="project" value="UniProtKB-KW"/>
</dbReference>
<keyword evidence="2" id="KW-0378">Hydrolase</keyword>
<keyword evidence="4" id="KW-0067">ATP-binding</keyword>
<evidence type="ECO:0000313" key="7">
    <source>
        <dbReference type="EMBL" id="KUF94344.1"/>
    </source>
</evidence>
<dbReference type="InterPro" id="IPR027417">
    <property type="entry name" value="P-loop_NTPase"/>
</dbReference>
<dbReference type="PROSITE" id="PS51192">
    <property type="entry name" value="HELICASE_ATP_BIND_1"/>
    <property type="match status" value="1"/>
</dbReference>
<dbReference type="PANTHER" id="PTHR47959">
    <property type="entry name" value="ATP-DEPENDENT RNA HELICASE RHLE-RELATED"/>
    <property type="match status" value="1"/>
</dbReference>
<evidence type="ECO:0000313" key="8">
    <source>
        <dbReference type="Proteomes" id="UP000054636"/>
    </source>
</evidence>
<evidence type="ECO:0000259" key="6">
    <source>
        <dbReference type="PROSITE" id="PS51192"/>
    </source>
</evidence>
<comment type="caution">
    <text evidence="7">The sequence shown here is derived from an EMBL/GenBank/DDBJ whole genome shotgun (WGS) entry which is preliminary data.</text>
</comment>
<dbReference type="AlphaFoldDB" id="A0A0W8DDQ1"/>
<keyword evidence="5" id="KW-0812">Transmembrane</keyword>
<evidence type="ECO:0000256" key="4">
    <source>
        <dbReference type="ARBA" id="ARBA00022840"/>
    </source>
</evidence>
<feature type="domain" description="Helicase ATP-binding" evidence="6">
    <location>
        <begin position="1"/>
        <end position="151"/>
    </location>
</feature>
<dbReference type="Pfam" id="PF00270">
    <property type="entry name" value="DEAD"/>
    <property type="match status" value="1"/>
</dbReference>
<gene>
    <name evidence="7" type="ORF">AM588_10004588</name>
</gene>
<organism evidence="7 8">
    <name type="scientific">Phytophthora nicotianae</name>
    <name type="common">Potato buckeye rot agent</name>
    <name type="synonym">Phytophthora parasitica</name>
    <dbReference type="NCBI Taxonomy" id="4792"/>
    <lineage>
        <taxon>Eukaryota</taxon>
        <taxon>Sar</taxon>
        <taxon>Stramenopiles</taxon>
        <taxon>Oomycota</taxon>
        <taxon>Peronosporomycetes</taxon>
        <taxon>Peronosporales</taxon>
        <taxon>Peronosporaceae</taxon>
        <taxon>Phytophthora</taxon>
    </lineage>
</organism>
<dbReference type="GO" id="GO:0005829">
    <property type="term" value="C:cytosol"/>
    <property type="evidence" value="ECO:0007669"/>
    <property type="project" value="TreeGrafter"/>
</dbReference>
<name>A0A0W8DDQ1_PHYNI</name>
<reference evidence="7 8" key="1">
    <citation type="submission" date="2015-11" db="EMBL/GenBank/DDBJ databases">
        <title>Genomes and virulence difference between two physiological races of Phytophthora nicotianae.</title>
        <authorList>
            <person name="Liu H."/>
            <person name="Ma X."/>
            <person name="Yu H."/>
            <person name="Fang D."/>
            <person name="Li Y."/>
            <person name="Wang X."/>
            <person name="Wang W."/>
            <person name="Dong Y."/>
            <person name="Xiao B."/>
        </authorList>
    </citation>
    <scope>NUCLEOTIDE SEQUENCE [LARGE SCALE GENOMIC DNA]</scope>
    <source>
        <strain evidence="8">race 1</strain>
    </source>
</reference>
<dbReference type="Gene3D" id="3.40.50.300">
    <property type="entry name" value="P-loop containing nucleotide triphosphate hydrolases"/>
    <property type="match status" value="1"/>
</dbReference>
<dbReference type="SUPFAM" id="SSF52540">
    <property type="entry name" value="P-loop containing nucleoside triphosphate hydrolases"/>
    <property type="match status" value="1"/>
</dbReference>
<dbReference type="GO" id="GO:0003676">
    <property type="term" value="F:nucleic acid binding"/>
    <property type="evidence" value="ECO:0007669"/>
    <property type="project" value="InterPro"/>
</dbReference>
<accession>A0A0W8DDQ1</accession>
<dbReference type="InterPro" id="IPR050079">
    <property type="entry name" value="DEAD_box_RNA_helicase"/>
</dbReference>
<evidence type="ECO:0000256" key="3">
    <source>
        <dbReference type="ARBA" id="ARBA00022806"/>
    </source>
</evidence>
<dbReference type="GO" id="GO:0016787">
    <property type="term" value="F:hydrolase activity"/>
    <property type="evidence" value="ECO:0007669"/>
    <property type="project" value="UniProtKB-KW"/>
</dbReference>
<feature type="transmembrane region" description="Helical" evidence="5">
    <location>
        <begin position="212"/>
        <end position="230"/>
    </location>
</feature>